<feature type="region of interest" description="Disordered" evidence="8">
    <location>
        <begin position="447"/>
        <end position="655"/>
    </location>
</feature>
<dbReference type="Pfam" id="PF00560">
    <property type="entry name" value="LRR_1"/>
    <property type="match status" value="1"/>
</dbReference>
<evidence type="ECO:0000313" key="11">
    <source>
        <dbReference type="EnsemblPlants" id="OB08G11400.1"/>
    </source>
</evidence>
<dbReference type="PANTHER" id="PTHR48056">
    <property type="entry name" value="LRR RECEPTOR-LIKE SERINE/THREONINE-PROTEIN KINASE-RELATED"/>
    <property type="match status" value="1"/>
</dbReference>
<keyword evidence="4 9" id="KW-1133">Transmembrane helix</keyword>
<dbReference type="Proteomes" id="UP000006038">
    <property type="component" value="Chromosome 8"/>
</dbReference>
<evidence type="ECO:0000256" key="6">
    <source>
        <dbReference type="ARBA" id="ARBA00023170"/>
    </source>
</evidence>
<dbReference type="eggNOG" id="ENOG502QSN5">
    <property type="taxonomic scope" value="Eukaryota"/>
</dbReference>
<dbReference type="SMART" id="SM00369">
    <property type="entry name" value="LRR_TYP"/>
    <property type="match status" value="3"/>
</dbReference>
<dbReference type="FunFam" id="3.80.10.10:FF:000379">
    <property type="entry name" value="Protein NSP-INTERACTING KINASE 2"/>
    <property type="match status" value="1"/>
</dbReference>
<evidence type="ECO:0000259" key="10">
    <source>
        <dbReference type="Pfam" id="PF08263"/>
    </source>
</evidence>
<feature type="compositionally biased region" description="Basic residues" evidence="8">
    <location>
        <begin position="531"/>
        <end position="558"/>
    </location>
</feature>
<dbReference type="STRING" id="4533.J3MPW1"/>
<reference evidence="11" key="1">
    <citation type="journal article" date="2013" name="Nat. Commun.">
        <title>Whole-genome sequencing of Oryza brachyantha reveals mechanisms underlying Oryza genome evolution.</title>
        <authorList>
            <person name="Chen J."/>
            <person name="Huang Q."/>
            <person name="Gao D."/>
            <person name="Wang J."/>
            <person name="Lang Y."/>
            <person name="Liu T."/>
            <person name="Li B."/>
            <person name="Bai Z."/>
            <person name="Luis Goicoechea J."/>
            <person name="Liang C."/>
            <person name="Chen C."/>
            <person name="Zhang W."/>
            <person name="Sun S."/>
            <person name="Liao Y."/>
            <person name="Zhang X."/>
            <person name="Yang L."/>
            <person name="Song C."/>
            <person name="Wang M."/>
            <person name="Shi J."/>
            <person name="Liu G."/>
            <person name="Liu J."/>
            <person name="Zhou H."/>
            <person name="Zhou W."/>
            <person name="Yu Q."/>
            <person name="An N."/>
            <person name="Chen Y."/>
            <person name="Cai Q."/>
            <person name="Wang B."/>
            <person name="Liu B."/>
            <person name="Min J."/>
            <person name="Huang Y."/>
            <person name="Wu H."/>
            <person name="Li Z."/>
            <person name="Zhang Y."/>
            <person name="Yin Y."/>
            <person name="Song W."/>
            <person name="Jiang J."/>
            <person name="Jackson S.A."/>
            <person name="Wing R.A."/>
            <person name="Wang J."/>
            <person name="Chen M."/>
        </authorList>
    </citation>
    <scope>NUCLEOTIDE SEQUENCE [LARGE SCALE GENOMIC DNA]</scope>
    <source>
        <strain evidence="11">cv. IRGC 101232</strain>
    </source>
</reference>
<evidence type="ECO:0000256" key="7">
    <source>
        <dbReference type="ARBA" id="ARBA00023180"/>
    </source>
</evidence>
<evidence type="ECO:0000256" key="9">
    <source>
        <dbReference type="SAM" id="Phobius"/>
    </source>
</evidence>
<dbReference type="EnsemblPlants" id="OB08G11400.1">
    <property type="protein sequence ID" value="OB08G11400.1"/>
    <property type="gene ID" value="OB08G11400"/>
</dbReference>
<sequence length="742" mass="78957">MASTTKHALLPPPPPPPLRPPSPPAIAAAPSGSAAAGNAEVDALMELKAALDPSGRSLPSWARGGDPCGRGDYFEGVSCDARGRVATVSLQGKGLAGAISPAVAMLPGLTGLYLHYNALSGAIPRQLGDLPLLAELYLGVNNLSGAIPVELGRLSSLQVLQLGYNQLSGSIPTQLGQLKKLTVLALQSNQLAGAIPASLGDLPELARLDLSSNHLFGSIPSKLAAIPKLVALDLRNNTLSGSVPSGLKKLNEGFHYDNNSELCGARFDSLKPCANGDGDDNEDGGKMPRKPESTSVNVKPLQPPQTMNVNRDCDNGGCSTSSSSSSSTATTLSSGAILAGTIVIVGGVAACGLSVFSWRRRQKQKVGSTVESLEGRGSMDKQKEACQRSNASSSLINVERGVLQRLGHLVGGVPARRPAVAGVVAERAVQPGGGGVRDAVLLRREPARQERLRGDVQGHHARRHGGRRQEHQQEQLQGGGGRLPPGAPRDHFAPARQPRRPPRVLPLPRQRRVLPRLRVHGQRLPLPLPRRQGRRSRRRRRARLAHARLHHQRRRQRNRVSAQQQGEQGSSGAPEHQRGQDLDGPPLHPSPLRRRRAQAGRRRRGVLDAQGQRRHGLPGAGVHDDGAVHRPERRLRLRGGGVPGADGEEGGVVAAPPPRRRRVLRQAGRPRGPAPRRAVLQARGRQARRRRAALHQRVAGAAPGHGRRAAAARRHTVVTSDSAGPPPSCHCRSSSILYCMPS</sequence>
<dbReference type="InterPro" id="IPR001611">
    <property type="entry name" value="Leu-rich_rpt"/>
</dbReference>
<feature type="compositionally biased region" description="Basic residues" evidence="8">
    <location>
        <begin position="705"/>
        <end position="716"/>
    </location>
</feature>
<keyword evidence="5 9" id="KW-0472">Membrane</keyword>
<feature type="transmembrane region" description="Helical" evidence="9">
    <location>
        <begin position="332"/>
        <end position="356"/>
    </location>
</feature>
<gene>
    <name evidence="11" type="primary">LOC102721011</name>
</gene>
<feature type="compositionally biased region" description="Pro residues" evidence="8">
    <location>
        <begin position="10"/>
        <end position="24"/>
    </location>
</feature>
<dbReference type="FunFam" id="3.80.10.10:FF:000485">
    <property type="entry name" value="Protein NSP-INTERACTING KINASE 2"/>
    <property type="match status" value="1"/>
</dbReference>
<dbReference type="SUPFAM" id="SSF52058">
    <property type="entry name" value="L domain-like"/>
    <property type="match status" value="1"/>
</dbReference>
<evidence type="ECO:0000256" key="4">
    <source>
        <dbReference type="ARBA" id="ARBA00022989"/>
    </source>
</evidence>
<evidence type="ECO:0000256" key="1">
    <source>
        <dbReference type="ARBA" id="ARBA00022614"/>
    </source>
</evidence>
<feature type="compositionally biased region" description="Basic residues" evidence="8">
    <location>
        <begin position="591"/>
        <end position="604"/>
    </location>
</feature>
<feature type="region of interest" description="Disordered" evidence="8">
    <location>
        <begin position="1"/>
        <end position="34"/>
    </location>
</feature>
<feature type="compositionally biased region" description="Low complexity" evidence="8">
    <location>
        <begin position="25"/>
        <end position="34"/>
    </location>
</feature>
<evidence type="ECO:0000256" key="2">
    <source>
        <dbReference type="ARBA" id="ARBA00022692"/>
    </source>
</evidence>
<dbReference type="InterPro" id="IPR032675">
    <property type="entry name" value="LRR_dom_sf"/>
</dbReference>
<name>J3MPW1_ORYBR</name>
<feature type="region of interest" description="Disordered" evidence="8">
    <location>
        <begin position="696"/>
        <end position="731"/>
    </location>
</feature>
<feature type="compositionally biased region" description="Basic residues" evidence="8">
    <location>
        <begin position="509"/>
        <end position="521"/>
    </location>
</feature>
<feature type="region of interest" description="Disordered" evidence="8">
    <location>
        <begin position="274"/>
        <end position="330"/>
    </location>
</feature>
<dbReference type="InterPro" id="IPR050647">
    <property type="entry name" value="Plant_LRR-RLKs"/>
</dbReference>
<feature type="compositionally biased region" description="Low complexity" evidence="8">
    <location>
        <begin position="319"/>
        <end position="330"/>
    </location>
</feature>
<feature type="compositionally biased region" description="Basic and acidic residues" evidence="8">
    <location>
        <begin position="283"/>
        <end position="292"/>
    </location>
</feature>
<evidence type="ECO:0000256" key="5">
    <source>
        <dbReference type="ARBA" id="ARBA00023136"/>
    </source>
</evidence>
<evidence type="ECO:0000313" key="12">
    <source>
        <dbReference type="Proteomes" id="UP000006038"/>
    </source>
</evidence>
<evidence type="ECO:0000256" key="8">
    <source>
        <dbReference type="SAM" id="MobiDB-lite"/>
    </source>
</evidence>
<dbReference type="InterPro" id="IPR003591">
    <property type="entry name" value="Leu-rich_rpt_typical-subtyp"/>
</dbReference>
<dbReference type="Gene3D" id="3.80.10.10">
    <property type="entry name" value="Ribonuclease Inhibitor"/>
    <property type="match status" value="2"/>
</dbReference>
<feature type="compositionally biased region" description="Basic and acidic residues" evidence="8">
    <location>
        <begin position="373"/>
        <end position="386"/>
    </location>
</feature>
<feature type="domain" description="Leucine-rich repeat-containing N-terminal plant-type" evidence="10">
    <location>
        <begin position="38"/>
        <end position="80"/>
    </location>
</feature>
<dbReference type="AlphaFoldDB" id="J3MPW1"/>
<dbReference type="Pfam" id="PF13855">
    <property type="entry name" value="LRR_8"/>
    <property type="match status" value="1"/>
</dbReference>
<dbReference type="HOGENOM" id="CLU_000288_92_6_1"/>
<keyword evidence="12" id="KW-1185">Reference proteome</keyword>
<organism evidence="11">
    <name type="scientific">Oryza brachyantha</name>
    <name type="common">malo sina</name>
    <dbReference type="NCBI Taxonomy" id="4533"/>
    <lineage>
        <taxon>Eukaryota</taxon>
        <taxon>Viridiplantae</taxon>
        <taxon>Streptophyta</taxon>
        <taxon>Embryophyta</taxon>
        <taxon>Tracheophyta</taxon>
        <taxon>Spermatophyta</taxon>
        <taxon>Magnoliopsida</taxon>
        <taxon>Liliopsida</taxon>
        <taxon>Poales</taxon>
        <taxon>Poaceae</taxon>
        <taxon>BOP clade</taxon>
        <taxon>Oryzoideae</taxon>
        <taxon>Oryzeae</taxon>
        <taxon>Oryzinae</taxon>
        <taxon>Oryza</taxon>
    </lineage>
</organism>
<keyword evidence="7" id="KW-0325">Glycoprotein</keyword>
<feature type="compositionally biased region" description="Low complexity" evidence="8">
    <location>
        <begin position="559"/>
        <end position="573"/>
    </location>
</feature>
<keyword evidence="1" id="KW-0433">Leucine-rich repeat</keyword>
<dbReference type="Gramene" id="OB08G11400.1">
    <property type="protein sequence ID" value="OB08G11400.1"/>
    <property type="gene ID" value="OB08G11400"/>
</dbReference>
<dbReference type="InterPro" id="IPR013210">
    <property type="entry name" value="LRR_N_plant-typ"/>
</dbReference>
<proteinExistence type="predicted"/>
<dbReference type="PANTHER" id="PTHR48056:SF37">
    <property type="entry name" value="PROTEIN KINASE DOMAIN-CONTAINING PROTEIN"/>
    <property type="match status" value="1"/>
</dbReference>
<dbReference type="Pfam" id="PF08263">
    <property type="entry name" value="LRRNT_2"/>
    <property type="match status" value="1"/>
</dbReference>
<feature type="compositionally biased region" description="Basic and acidic residues" evidence="8">
    <location>
        <begin position="447"/>
        <end position="458"/>
    </location>
</feature>
<keyword evidence="2 9" id="KW-0812">Transmembrane</keyword>
<keyword evidence="6" id="KW-0675">Receptor</keyword>
<protein>
    <recommendedName>
        <fullName evidence="10">Leucine-rich repeat-containing N-terminal plant-type domain-containing protein</fullName>
    </recommendedName>
</protein>
<keyword evidence="3" id="KW-0677">Repeat</keyword>
<feature type="region of interest" description="Disordered" evidence="8">
    <location>
        <begin position="364"/>
        <end position="391"/>
    </location>
</feature>
<reference evidence="11" key="2">
    <citation type="submission" date="2013-04" db="UniProtKB">
        <authorList>
            <consortium name="EnsemblPlants"/>
        </authorList>
    </citation>
    <scope>IDENTIFICATION</scope>
</reference>
<evidence type="ECO:0000256" key="3">
    <source>
        <dbReference type="ARBA" id="ARBA00022737"/>
    </source>
</evidence>
<dbReference type="GO" id="GO:0033612">
    <property type="term" value="F:receptor serine/threonine kinase binding"/>
    <property type="evidence" value="ECO:0007669"/>
    <property type="project" value="TreeGrafter"/>
</dbReference>
<accession>J3MPW1</accession>